<evidence type="ECO:0000313" key="4">
    <source>
        <dbReference type="EMBL" id="WXB05008.1"/>
    </source>
</evidence>
<keyword evidence="2" id="KW-0560">Oxidoreductase</keyword>
<evidence type="ECO:0000256" key="2">
    <source>
        <dbReference type="ARBA" id="ARBA00023002"/>
    </source>
</evidence>
<dbReference type="PANTHER" id="PTHR48106:SF18">
    <property type="entry name" value="QUINONE OXIDOREDUCTASE PIG3"/>
    <property type="match status" value="1"/>
</dbReference>
<dbReference type="Gene3D" id="3.90.180.10">
    <property type="entry name" value="Medium-chain alcohol dehydrogenases, catalytic domain"/>
    <property type="match status" value="1"/>
</dbReference>
<keyword evidence="5" id="KW-1185">Reference proteome</keyword>
<name>A0ABZ2L4W5_9BACT</name>
<evidence type="ECO:0000259" key="3">
    <source>
        <dbReference type="SMART" id="SM00829"/>
    </source>
</evidence>
<dbReference type="EMBL" id="CP089983">
    <property type="protein sequence ID" value="WXB05008.1"/>
    <property type="molecule type" value="Genomic_DNA"/>
</dbReference>
<dbReference type="Proteomes" id="UP001374803">
    <property type="component" value="Chromosome"/>
</dbReference>
<dbReference type="PANTHER" id="PTHR48106">
    <property type="entry name" value="QUINONE OXIDOREDUCTASE PIG3-RELATED"/>
    <property type="match status" value="1"/>
</dbReference>
<dbReference type="RefSeq" id="WP_394834651.1">
    <property type="nucleotide sequence ID" value="NZ_CP089929.1"/>
</dbReference>
<feature type="domain" description="Enoyl reductase (ER)" evidence="3">
    <location>
        <begin position="10"/>
        <end position="321"/>
    </location>
</feature>
<dbReference type="SUPFAM" id="SSF50129">
    <property type="entry name" value="GroES-like"/>
    <property type="match status" value="1"/>
</dbReference>
<dbReference type="InterPro" id="IPR013149">
    <property type="entry name" value="ADH-like_C"/>
</dbReference>
<dbReference type="Gene3D" id="3.40.50.720">
    <property type="entry name" value="NAD(P)-binding Rossmann-like Domain"/>
    <property type="match status" value="1"/>
</dbReference>
<sequence length="323" mass="33536">MRTIVATRFGASDILTLVERPTPVPGIGELRVDVNVVGVGWLDTRIRAGQGPNVFRVAPPYVPGSAVGGTVAAVGDGVDQEWIGARVISRPSGGIYGGGYADTVIASPESTFRVPAGLDLSVATALMDDASTALAVFEKTPAIQGEYVLVAPGLGGLGHVLVQIARAAGATVIAAVRGAEKVAVARRLTPTVVNYAERDWPEQVLALTKHRGLDVVFDGIGGAIGASSLALLADGGRFSAYGMTSGAQTAIGEADRRRVTVVDMSQLPEFWPDTSRRVKLVLQEAALGRINPIIGQTYPLAEAAAAHADIEARRVMGKTLLLA</sequence>
<dbReference type="InterPro" id="IPR013154">
    <property type="entry name" value="ADH-like_N"/>
</dbReference>
<proteinExistence type="predicted"/>
<dbReference type="InterPro" id="IPR011032">
    <property type="entry name" value="GroES-like_sf"/>
</dbReference>
<evidence type="ECO:0000256" key="1">
    <source>
        <dbReference type="ARBA" id="ARBA00022857"/>
    </source>
</evidence>
<dbReference type="InterPro" id="IPR036291">
    <property type="entry name" value="NAD(P)-bd_dom_sf"/>
</dbReference>
<organism evidence="4 5">
    <name type="scientific">Pendulispora rubella</name>
    <dbReference type="NCBI Taxonomy" id="2741070"/>
    <lineage>
        <taxon>Bacteria</taxon>
        <taxon>Pseudomonadati</taxon>
        <taxon>Myxococcota</taxon>
        <taxon>Myxococcia</taxon>
        <taxon>Myxococcales</taxon>
        <taxon>Sorangiineae</taxon>
        <taxon>Pendulisporaceae</taxon>
        <taxon>Pendulispora</taxon>
    </lineage>
</organism>
<dbReference type="Pfam" id="PF08240">
    <property type="entry name" value="ADH_N"/>
    <property type="match status" value="1"/>
</dbReference>
<reference evidence="4" key="1">
    <citation type="submission" date="2021-12" db="EMBL/GenBank/DDBJ databases">
        <title>Discovery of the Pendulisporaceae a myxobacterial family with distinct sporulation behavior and unique specialized metabolism.</title>
        <authorList>
            <person name="Garcia R."/>
            <person name="Popoff A."/>
            <person name="Bader C.D."/>
            <person name="Loehr J."/>
            <person name="Walesch S."/>
            <person name="Walt C."/>
            <person name="Boldt J."/>
            <person name="Bunk B."/>
            <person name="Haeckl F.J.F.P.J."/>
            <person name="Gunesch A.P."/>
            <person name="Birkelbach J."/>
            <person name="Nuebel U."/>
            <person name="Pietschmann T."/>
            <person name="Bach T."/>
            <person name="Mueller R."/>
        </authorList>
    </citation>
    <scope>NUCLEOTIDE SEQUENCE</scope>
    <source>
        <strain evidence="4">MSr11367</strain>
    </source>
</reference>
<dbReference type="InterPro" id="IPR020843">
    <property type="entry name" value="ER"/>
</dbReference>
<accession>A0ABZ2L4W5</accession>
<dbReference type="SUPFAM" id="SSF51735">
    <property type="entry name" value="NAD(P)-binding Rossmann-fold domains"/>
    <property type="match status" value="1"/>
</dbReference>
<dbReference type="SMART" id="SM00829">
    <property type="entry name" value="PKS_ER"/>
    <property type="match status" value="1"/>
</dbReference>
<keyword evidence="1" id="KW-0521">NADP</keyword>
<evidence type="ECO:0000313" key="5">
    <source>
        <dbReference type="Proteomes" id="UP001374803"/>
    </source>
</evidence>
<protein>
    <submittedName>
        <fullName evidence="4">Zinc-binding dehydrogenase</fullName>
    </submittedName>
</protein>
<dbReference type="Pfam" id="PF00107">
    <property type="entry name" value="ADH_zinc_N"/>
    <property type="match status" value="1"/>
</dbReference>
<gene>
    <name evidence="4" type="ORF">LVJ94_49960</name>
</gene>